<protein>
    <submittedName>
        <fullName evidence="1">Zinc finger protein 16</fullName>
    </submittedName>
</protein>
<dbReference type="AlphaFoldDB" id="A0A8X7BVJ3"/>
<dbReference type="OrthoDB" id="10504937at2759"/>
<proteinExistence type="predicted"/>
<reference evidence="1" key="1">
    <citation type="submission" date="2020-08" db="EMBL/GenBank/DDBJ databases">
        <title>Multicomponent nature underlies the extraordinary mechanical properties of spider dragline silk.</title>
        <authorList>
            <person name="Kono N."/>
            <person name="Nakamura H."/>
            <person name="Mori M."/>
            <person name="Yoshida Y."/>
            <person name="Ohtoshi R."/>
            <person name="Malay A.D."/>
            <person name="Moran D.A.P."/>
            <person name="Tomita M."/>
            <person name="Numata K."/>
            <person name="Arakawa K."/>
        </authorList>
    </citation>
    <scope>NUCLEOTIDE SEQUENCE</scope>
</reference>
<dbReference type="EMBL" id="BMAV01004368">
    <property type="protein sequence ID" value="GFY44673.1"/>
    <property type="molecule type" value="Genomic_DNA"/>
</dbReference>
<dbReference type="Proteomes" id="UP000886998">
    <property type="component" value="Unassembled WGS sequence"/>
</dbReference>
<name>A0A8X7BVJ3_9ARAC</name>
<gene>
    <name evidence="1" type="primary">NCL1_47922</name>
    <name evidence="1" type="ORF">TNIN_277331</name>
</gene>
<accession>A0A8X7BVJ3</accession>
<evidence type="ECO:0000313" key="2">
    <source>
        <dbReference type="Proteomes" id="UP000886998"/>
    </source>
</evidence>
<evidence type="ECO:0000313" key="1">
    <source>
        <dbReference type="EMBL" id="GFY44673.1"/>
    </source>
</evidence>
<sequence length="225" mass="25531">MEDKKVLNKYSGANENDFVRTYVTLEPIFSRRTETIKSIRNECRPIAYKEILNYSLQSSVNNFCLPLQDNCRDKEVSDANGLVSSLQWQNNFQEVPPNTVFEYNEFSGVNKKVQESEQGDSVDISTVGECIRIACDCLLGINPQNNELISETFDARYDHSIPSENHLFDPRAEPSITQNEHLNANGGINSENKCESVDLKNELIKVDSINSGLKFSVLYRLSNSY</sequence>
<organism evidence="1 2">
    <name type="scientific">Trichonephila inaurata madagascariensis</name>
    <dbReference type="NCBI Taxonomy" id="2747483"/>
    <lineage>
        <taxon>Eukaryota</taxon>
        <taxon>Metazoa</taxon>
        <taxon>Ecdysozoa</taxon>
        <taxon>Arthropoda</taxon>
        <taxon>Chelicerata</taxon>
        <taxon>Arachnida</taxon>
        <taxon>Araneae</taxon>
        <taxon>Araneomorphae</taxon>
        <taxon>Entelegynae</taxon>
        <taxon>Araneoidea</taxon>
        <taxon>Nephilidae</taxon>
        <taxon>Trichonephila</taxon>
        <taxon>Trichonephila inaurata</taxon>
    </lineage>
</organism>
<keyword evidence="2" id="KW-1185">Reference proteome</keyword>
<comment type="caution">
    <text evidence="1">The sequence shown here is derived from an EMBL/GenBank/DDBJ whole genome shotgun (WGS) entry which is preliminary data.</text>
</comment>